<name>A0A0L6JKN8_9FIRM</name>
<feature type="compositionally biased region" description="Basic and acidic residues" evidence="1">
    <location>
        <begin position="323"/>
        <end position="334"/>
    </location>
</feature>
<sequence>MIMNEKMENLLRKSDRDFFQHYLDDYNFITTQIGEKLNLVCNSYNEFIDTPIEVIDEKDYKFVIFAADQNLVSSSMSFDPALNTVVEGLPKIDINNIPQRVLNVIEQHKGGEKITLSSDNVIFAGRTENAYAFMIPLNDMSYKTISNYFNCLLKDINVSINPLTPYIMNIFNINSQEAYTKYLQLPENLPNRIKELAEKITSTQNNRYDKVKAIETYLSDNYKYTLTPDDTPSGRDFVDYFLFDLKKGYCTYYATSMVVMLRSLGIPARYVEGYIVTSGSKKGNEYHVTNEKAHAWVEAYFEGFGWIKFEPTAAYASTVNNENKNDDRSEDTKGGKPSWIDGKNSPSNNYELQVKQLPADNKKLITLVIVIVLVSLCILAFAALVLFNHIKGRRKLNKLTKMSPRDSIISSYKLILFYMSLLGYGKEDGETPKDYANRMGKSIVANHANLNTVTDVFILARYSNNAITDKDKAHVLDSFNNLSLYTKQNLGKFKHFTLKYLQGKI</sequence>
<feature type="transmembrane region" description="Helical" evidence="2">
    <location>
        <begin position="408"/>
        <end position="425"/>
    </location>
</feature>
<dbReference type="Pfam" id="PF01841">
    <property type="entry name" value="Transglut_core"/>
    <property type="match status" value="1"/>
</dbReference>
<evidence type="ECO:0000259" key="3">
    <source>
        <dbReference type="SMART" id="SM00460"/>
    </source>
</evidence>
<dbReference type="Gene3D" id="3.10.620.30">
    <property type="match status" value="1"/>
</dbReference>
<dbReference type="PANTHER" id="PTHR42736">
    <property type="entry name" value="PROTEIN-GLUTAMINE GAMMA-GLUTAMYLTRANSFERASE"/>
    <property type="match status" value="1"/>
</dbReference>
<keyword evidence="5" id="KW-1185">Reference proteome</keyword>
<evidence type="ECO:0000313" key="5">
    <source>
        <dbReference type="Proteomes" id="UP000036923"/>
    </source>
</evidence>
<feature type="domain" description="Transglutaminase-like" evidence="3">
    <location>
        <begin position="242"/>
        <end position="313"/>
    </location>
</feature>
<dbReference type="PATRIC" id="fig|398512.5.peg.1596"/>
<gene>
    <name evidence="4" type="ORF">Bccel_1535</name>
</gene>
<reference evidence="5" key="1">
    <citation type="submission" date="2015-07" db="EMBL/GenBank/DDBJ databases">
        <title>Near-Complete Genome Sequence of the Cellulolytic Bacterium Bacteroides (Pseudobacteroides) cellulosolvens ATCC 35603.</title>
        <authorList>
            <person name="Dassa B."/>
            <person name="Utturkar S.M."/>
            <person name="Klingeman D.M."/>
            <person name="Hurt R.A."/>
            <person name="Keller M."/>
            <person name="Xu J."/>
            <person name="Reddy Y.H.K."/>
            <person name="Borovok I."/>
            <person name="Grinberg I.R."/>
            <person name="Lamed R."/>
            <person name="Zhivin O."/>
            <person name="Bayer E.A."/>
            <person name="Brown S.D."/>
        </authorList>
    </citation>
    <scope>NUCLEOTIDE SEQUENCE [LARGE SCALE GENOMIC DNA]</scope>
    <source>
        <strain evidence="5">DSM 2933</strain>
    </source>
</reference>
<evidence type="ECO:0000256" key="2">
    <source>
        <dbReference type="SAM" id="Phobius"/>
    </source>
</evidence>
<dbReference type="SUPFAM" id="SSF54001">
    <property type="entry name" value="Cysteine proteinases"/>
    <property type="match status" value="1"/>
</dbReference>
<dbReference type="EMBL" id="LGTC01000001">
    <property type="protein sequence ID" value="KNY26273.1"/>
    <property type="molecule type" value="Genomic_DNA"/>
</dbReference>
<dbReference type="SMART" id="SM00460">
    <property type="entry name" value="TGc"/>
    <property type="match status" value="1"/>
</dbReference>
<evidence type="ECO:0000256" key="1">
    <source>
        <dbReference type="SAM" id="MobiDB-lite"/>
    </source>
</evidence>
<feature type="transmembrane region" description="Helical" evidence="2">
    <location>
        <begin position="364"/>
        <end position="387"/>
    </location>
</feature>
<dbReference type="STRING" id="398512.Bccel_1535"/>
<dbReference type="Proteomes" id="UP000036923">
    <property type="component" value="Unassembled WGS sequence"/>
</dbReference>
<feature type="region of interest" description="Disordered" evidence="1">
    <location>
        <begin position="320"/>
        <end position="344"/>
    </location>
</feature>
<dbReference type="InterPro" id="IPR038765">
    <property type="entry name" value="Papain-like_cys_pep_sf"/>
</dbReference>
<dbReference type="InterPro" id="IPR002931">
    <property type="entry name" value="Transglutaminase-like"/>
</dbReference>
<proteinExistence type="predicted"/>
<keyword evidence="2" id="KW-1133">Transmembrane helix</keyword>
<keyword evidence="2" id="KW-0812">Transmembrane</keyword>
<dbReference type="eggNOG" id="COG1305">
    <property type="taxonomic scope" value="Bacteria"/>
</dbReference>
<keyword evidence="2" id="KW-0472">Membrane</keyword>
<accession>A0A0L6JKN8</accession>
<comment type="caution">
    <text evidence="4">The sequence shown here is derived from an EMBL/GenBank/DDBJ whole genome shotgun (WGS) entry which is preliminary data.</text>
</comment>
<dbReference type="AlphaFoldDB" id="A0A0L6JKN8"/>
<protein>
    <submittedName>
        <fullName evidence="4">Transglutaminase domain-containing protein</fullName>
    </submittedName>
</protein>
<evidence type="ECO:0000313" key="4">
    <source>
        <dbReference type="EMBL" id="KNY26273.1"/>
    </source>
</evidence>
<dbReference type="InterPro" id="IPR052901">
    <property type="entry name" value="Bact_TGase-like"/>
</dbReference>
<dbReference type="PANTHER" id="PTHR42736:SF1">
    <property type="entry name" value="PROTEIN-GLUTAMINE GAMMA-GLUTAMYLTRANSFERASE"/>
    <property type="match status" value="1"/>
</dbReference>
<organism evidence="4 5">
    <name type="scientific">Pseudobacteroides cellulosolvens ATCC 35603 = DSM 2933</name>
    <dbReference type="NCBI Taxonomy" id="398512"/>
    <lineage>
        <taxon>Bacteria</taxon>
        <taxon>Bacillati</taxon>
        <taxon>Bacillota</taxon>
        <taxon>Clostridia</taxon>
        <taxon>Eubacteriales</taxon>
        <taxon>Oscillospiraceae</taxon>
        <taxon>Pseudobacteroides</taxon>
    </lineage>
</organism>